<dbReference type="EMBL" id="MGAL01000025">
    <property type="protein sequence ID" value="OGK47926.1"/>
    <property type="molecule type" value="Genomic_DNA"/>
</dbReference>
<evidence type="ECO:0000313" key="1">
    <source>
        <dbReference type="EMBL" id="OGK47926.1"/>
    </source>
</evidence>
<name>A0A1F7IX37_9BACT</name>
<dbReference type="Gene3D" id="1.10.287.1080">
    <property type="entry name" value="MazG-like"/>
    <property type="match status" value="1"/>
</dbReference>
<reference evidence="1 2" key="1">
    <citation type="journal article" date="2016" name="Nat. Commun.">
        <title>Thousands of microbial genomes shed light on interconnected biogeochemical processes in an aquifer system.</title>
        <authorList>
            <person name="Anantharaman K."/>
            <person name="Brown C.T."/>
            <person name="Hug L.A."/>
            <person name="Sharon I."/>
            <person name="Castelle C.J."/>
            <person name="Probst A.J."/>
            <person name="Thomas B.C."/>
            <person name="Singh A."/>
            <person name="Wilkins M.J."/>
            <person name="Karaoz U."/>
            <person name="Brodie E.L."/>
            <person name="Williams K.H."/>
            <person name="Hubbard S.S."/>
            <person name="Banfield J.F."/>
        </authorList>
    </citation>
    <scope>NUCLEOTIDE SEQUENCE [LARGE SCALE GENOMIC DNA]</scope>
</reference>
<sequence>MNIKDLQNEVAKLGDTKKRSLPLKTREESEILYWTVKLNEEVGELCNDILSILQLQRASKLERFEKKNFYQEFADVIITLLHLAKHTNVDVERAVKEKLKTIKDRYLKRSS</sequence>
<dbReference type="Proteomes" id="UP000177141">
    <property type="component" value="Unassembled WGS sequence"/>
</dbReference>
<evidence type="ECO:0000313" key="2">
    <source>
        <dbReference type="Proteomes" id="UP000177141"/>
    </source>
</evidence>
<accession>A0A1F7IX37</accession>
<protein>
    <recommendedName>
        <fullName evidence="3">NTP pyrophosphohydrolase MazG putative catalytic core domain-containing protein</fullName>
    </recommendedName>
</protein>
<dbReference type="AlphaFoldDB" id="A0A1F7IX37"/>
<proteinExistence type="predicted"/>
<gene>
    <name evidence="1" type="ORF">A3A93_05045</name>
</gene>
<comment type="caution">
    <text evidence="1">The sequence shown here is derived from an EMBL/GenBank/DDBJ whole genome shotgun (WGS) entry which is preliminary data.</text>
</comment>
<evidence type="ECO:0008006" key="3">
    <source>
        <dbReference type="Google" id="ProtNLM"/>
    </source>
</evidence>
<dbReference type="SUPFAM" id="SSF101386">
    <property type="entry name" value="all-alpha NTP pyrophosphatases"/>
    <property type="match status" value="1"/>
</dbReference>
<organism evidence="1 2">
    <name type="scientific">Candidatus Roizmanbacteria bacterium RIFCSPLOWO2_01_FULL_38_12</name>
    <dbReference type="NCBI Taxonomy" id="1802061"/>
    <lineage>
        <taxon>Bacteria</taxon>
        <taxon>Candidatus Roizmaniibacteriota</taxon>
    </lineage>
</organism>